<feature type="region of interest" description="Disordered" evidence="1">
    <location>
        <begin position="60"/>
        <end position="100"/>
    </location>
</feature>
<dbReference type="InterPro" id="IPR002125">
    <property type="entry name" value="CMP_dCMP_dom"/>
</dbReference>
<comment type="caution">
    <text evidence="3">The sequence shown here is derived from an EMBL/GenBank/DDBJ whole genome shotgun (WGS) entry which is preliminary data.</text>
</comment>
<evidence type="ECO:0000313" key="4">
    <source>
        <dbReference type="Proteomes" id="UP001172673"/>
    </source>
</evidence>
<dbReference type="PROSITE" id="PS51747">
    <property type="entry name" value="CYT_DCMP_DEAMINASES_2"/>
    <property type="match status" value="1"/>
</dbReference>
<feature type="domain" description="CMP/dCMP-type deaminase" evidence="2">
    <location>
        <begin position="106"/>
        <end position="219"/>
    </location>
</feature>
<keyword evidence="4" id="KW-1185">Reference proteome</keyword>
<feature type="region of interest" description="Disordered" evidence="1">
    <location>
        <begin position="1"/>
        <end position="39"/>
    </location>
</feature>
<evidence type="ECO:0000256" key="1">
    <source>
        <dbReference type="SAM" id="MobiDB-lite"/>
    </source>
</evidence>
<sequence>MSYQSFLKSTASQTNKTPSPASIHRKPPPASGAPVTPSISSIHSTVTSIATPNSNANLPFTPASSTASSAYPPVATPAPISTSNTPLKEPSRTPLKEPSRTPLNQAQIDAAMIACLNLQTTATSLHGKRPFAALLLGPDNSTVLLTHSSISHVQHAETELARLATVHFSQKYLAACTLVSTWEPCAMCTGTLYWSNIGRLVYAASEEKLKDLTGGYNEENMTMSLPCRDVLKHGQKDVEVIGPVSGWEEKIVEESGKWWKEHQAQEDGRLREGSVNGSEKPGSLSSARHGTPTTWTGEETVLSRIDDEGEYKAELDIDWMR</sequence>
<dbReference type="GO" id="GO:0003824">
    <property type="term" value="F:catalytic activity"/>
    <property type="evidence" value="ECO:0007669"/>
    <property type="project" value="InterPro"/>
</dbReference>
<feature type="compositionally biased region" description="Polar residues" evidence="1">
    <location>
        <begin position="1"/>
        <end position="20"/>
    </location>
</feature>
<dbReference type="EMBL" id="JAPDRK010000010">
    <property type="protein sequence ID" value="KAJ9608032.1"/>
    <property type="molecule type" value="Genomic_DNA"/>
</dbReference>
<protein>
    <recommendedName>
        <fullName evidence="2">CMP/dCMP-type deaminase domain-containing protein</fullName>
    </recommendedName>
</protein>
<name>A0AA38X716_9EURO</name>
<dbReference type="CDD" id="cd01285">
    <property type="entry name" value="nucleoside_deaminase"/>
    <property type="match status" value="1"/>
</dbReference>
<accession>A0AA38X716</accession>
<dbReference type="GO" id="GO:0006139">
    <property type="term" value="P:nucleobase-containing compound metabolic process"/>
    <property type="evidence" value="ECO:0007669"/>
    <property type="project" value="UniProtKB-ARBA"/>
</dbReference>
<reference evidence="3" key="1">
    <citation type="submission" date="2022-10" db="EMBL/GenBank/DDBJ databases">
        <title>Culturing micro-colonial fungi from biological soil crusts in the Mojave desert and describing Neophaeococcomyces mojavensis, and introducing the new genera and species Taxawa tesnikishii.</title>
        <authorList>
            <person name="Kurbessoian T."/>
            <person name="Stajich J.E."/>
        </authorList>
    </citation>
    <scope>NUCLEOTIDE SEQUENCE</scope>
    <source>
        <strain evidence="3">TK_41</strain>
    </source>
</reference>
<proteinExistence type="predicted"/>
<feature type="compositionally biased region" description="Basic and acidic residues" evidence="1">
    <location>
        <begin position="89"/>
        <end position="99"/>
    </location>
</feature>
<evidence type="ECO:0000259" key="2">
    <source>
        <dbReference type="PROSITE" id="PS51747"/>
    </source>
</evidence>
<feature type="compositionally biased region" description="Polar residues" evidence="1">
    <location>
        <begin position="283"/>
        <end position="297"/>
    </location>
</feature>
<dbReference type="Gene3D" id="3.40.140.10">
    <property type="entry name" value="Cytidine Deaminase, domain 2"/>
    <property type="match status" value="1"/>
</dbReference>
<dbReference type="Pfam" id="PF00383">
    <property type="entry name" value="dCMP_cyt_deam_1"/>
    <property type="match status" value="1"/>
</dbReference>
<dbReference type="Proteomes" id="UP001172673">
    <property type="component" value="Unassembled WGS sequence"/>
</dbReference>
<dbReference type="InterPro" id="IPR016193">
    <property type="entry name" value="Cytidine_deaminase-like"/>
</dbReference>
<dbReference type="AlphaFoldDB" id="A0AA38X716"/>
<feature type="compositionally biased region" description="Basic and acidic residues" evidence="1">
    <location>
        <begin position="263"/>
        <end position="272"/>
    </location>
</feature>
<gene>
    <name evidence="3" type="ORF">H2200_007020</name>
</gene>
<evidence type="ECO:0000313" key="3">
    <source>
        <dbReference type="EMBL" id="KAJ9608032.1"/>
    </source>
</evidence>
<organism evidence="3 4">
    <name type="scientific">Cladophialophora chaetospira</name>
    <dbReference type="NCBI Taxonomy" id="386627"/>
    <lineage>
        <taxon>Eukaryota</taxon>
        <taxon>Fungi</taxon>
        <taxon>Dikarya</taxon>
        <taxon>Ascomycota</taxon>
        <taxon>Pezizomycotina</taxon>
        <taxon>Eurotiomycetes</taxon>
        <taxon>Chaetothyriomycetidae</taxon>
        <taxon>Chaetothyriales</taxon>
        <taxon>Herpotrichiellaceae</taxon>
        <taxon>Cladophialophora</taxon>
    </lineage>
</organism>
<feature type="compositionally biased region" description="Low complexity" evidence="1">
    <location>
        <begin position="61"/>
        <end position="79"/>
    </location>
</feature>
<feature type="region of interest" description="Disordered" evidence="1">
    <location>
        <begin position="263"/>
        <end position="300"/>
    </location>
</feature>
<dbReference type="SUPFAM" id="SSF53927">
    <property type="entry name" value="Cytidine deaminase-like"/>
    <property type="match status" value="1"/>
</dbReference>